<feature type="domain" description="Stage IV sporulation protein A ATPase" evidence="2">
    <location>
        <begin position="1"/>
        <end position="237"/>
    </location>
</feature>
<name>A0A923SN32_9FIRM</name>
<dbReference type="GO" id="GO:0005737">
    <property type="term" value="C:cytoplasm"/>
    <property type="evidence" value="ECO:0007669"/>
    <property type="project" value="UniProtKB-SubCell"/>
</dbReference>
<dbReference type="AlphaFoldDB" id="A0A923SN32"/>
<dbReference type="Proteomes" id="UP000644115">
    <property type="component" value="Unassembled WGS sequence"/>
</dbReference>
<dbReference type="InterPro" id="IPR014201">
    <property type="entry name" value="Spore_IV_A"/>
</dbReference>
<evidence type="ECO:0000313" key="5">
    <source>
        <dbReference type="EMBL" id="MBC5999726.1"/>
    </source>
</evidence>
<dbReference type="PIRSF" id="PIRSF007466">
    <property type="entry name" value="SpoIVA"/>
    <property type="match status" value="1"/>
</dbReference>
<sequence length="492" mass="55364">MENMSIYENIGRRTGGDIYIGVVGPVRVGKSTFIKRFMDLMVIPNVKNRYERERILDEMPQSGNGRTITTTEPKFIPAEAVDLDVESTLRLRVRLVDCVGYLVPGALGDQEDGQPRMVATPWDEEKLPFEKAAEIGTDKVIREHATIGIVVTTDGSIGTMEPGSYGEAENRVIRQLQALHKPFVVVLNSVRPESDSAREHAAVMEEKYGVPVLPLDCAKASQAQLTELMSRLLGRFPMKEIRFSLPGYVEGLDADHWLKKQLIETVRLWSQKFDTVEELRGSVAALQDGDVVEHAQIRSVDLGSGQAELRLELFEPLYYRIITELMEEQVENDAQFFGLLKEFSKAKKAYDKLKDAMKQVEDTGYGIVEPKLHEMTVEEPEVFKQGDKYGVKITARAPSLHIIRTDITTEVSPVVGSEKQSEDLVESLKDDLRNAPNGIWDTNIFGKSLYEMVAEQMENKIAGVPDNIRIKIQKSLQKISDEGKEYFICIVL</sequence>
<evidence type="ECO:0000259" key="2">
    <source>
        <dbReference type="Pfam" id="PF09547"/>
    </source>
</evidence>
<comment type="function">
    <text evidence="1">ATPase. Has a role at an early stage in the morphogenesis of the spore coat.</text>
</comment>
<gene>
    <name evidence="5" type="primary">spoIVA</name>
    <name evidence="5" type="ORF">H8876_06905</name>
</gene>
<comment type="subcellular location">
    <subcellularLocation>
        <location evidence="1">Cytoplasm</location>
    </subcellularLocation>
</comment>
<comment type="caution">
    <text evidence="5">The sequence shown here is derived from an EMBL/GenBank/DDBJ whole genome shotgun (WGS) entry which is preliminary data.</text>
</comment>
<dbReference type="EMBL" id="JACRWC010000088">
    <property type="protein sequence ID" value="MBC5999726.1"/>
    <property type="molecule type" value="Genomic_DNA"/>
</dbReference>
<dbReference type="Pfam" id="PF20439">
    <property type="entry name" value="SpoIVA_C"/>
    <property type="match status" value="1"/>
</dbReference>
<evidence type="ECO:0000313" key="6">
    <source>
        <dbReference type="Proteomes" id="UP000644115"/>
    </source>
</evidence>
<dbReference type="CDD" id="cd00882">
    <property type="entry name" value="Ras_like_GTPase"/>
    <property type="match status" value="1"/>
</dbReference>
<dbReference type="InterPro" id="IPR046842">
    <property type="entry name" value="SpoIVA_ATPase"/>
</dbReference>
<organism evidence="5 6">
    <name type="scientific">Lentihominibacter faecis</name>
    <dbReference type="NCBI Taxonomy" id="2764712"/>
    <lineage>
        <taxon>Bacteria</taxon>
        <taxon>Bacillati</taxon>
        <taxon>Bacillota</taxon>
        <taxon>Clostridia</taxon>
        <taxon>Peptostreptococcales</taxon>
        <taxon>Anaerovoracaceae</taxon>
        <taxon>Lentihominibacter</taxon>
    </lineage>
</organism>
<dbReference type="Pfam" id="PF20438">
    <property type="entry name" value="SpoIVA_middle"/>
    <property type="match status" value="1"/>
</dbReference>
<dbReference type="Pfam" id="PF09547">
    <property type="entry name" value="SpoIVA_ATPase"/>
    <property type="match status" value="1"/>
</dbReference>
<keyword evidence="1" id="KW-0547">Nucleotide-binding</keyword>
<proteinExistence type="predicted"/>
<dbReference type="NCBIfam" id="TIGR02836">
    <property type="entry name" value="spore_IV_A"/>
    <property type="match status" value="1"/>
</dbReference>
<keyword evidence="1" id="KW-0749">Sporulation</keyword>
<reference evidence="5" key="1">
    <citation type="submission" date="2020-08" db="EMBL/GenBank/DDBJ databases">
        <authorList>
            <person name="Liu C."/>
            <person name="Sun Q."/>
        </authorList>
    </citation>
    <scope>NUCLEOTIDE SEQUENCE</scope>
    <source>
        <strain evidence="5">BX16</strain>
    </source>
</reference>
<dbReference type="InterPro" id="IPR046840">
    <property type="entry name" value="SpoIVA_C"/>
</dbReference>
<dbReference type="GO" id="GO:0016887">
    <property type="term" value="F:ATP hydrolysis activity"/>
    <property type="evidence" value="ECO:0007669"/>
    <property type="project" value="InterPro"/>
</dbReference>
<evidence type="ECO:0000259" key="3">
    <source>
        <dbReference type="Pfam" id="PF20438"/>
    </source>
</evidence>
<dbReference type="GO" id="GO:0030435">
    <property type="term" value="P:sporulation resulting in formation of a cellular spore"/>
    <property type="evidence" value="ECO:0007669"/>
    <property type="project" value="UniProtKB-KW"/>
</dbReference>
<dbReference type="InterPro" id="IPR046841">
    <property type="entry name" value="SpoIVA_middle"/>
</dbReference>
<comment type="catalytic activity">
    <reaction evidence="1">
        <text>ATP + H2O = ADP + phosphate + H(+)</text>
        <dbReference type="Rhea" id="RHEA:13065"/>
        <dbReference type="ChEBI" id="CHEBI:15377"/>
        <dbReference type="ChEBI" id="CHEBI:15378"/>
        <dbReference type="ChEBI" id="CHEBI:30616"/>
        <dbReference type="ChEBI" id="CHEBI:43474"/>
        <dbReference type="ChEBI" id="CHEBI:456216"/>
    </reaction>
</comment>
<evidence type="ECO:0000256" key="1">
    <source>
        <dbReference type="PIRNR" id="PIRNR007466"/>
    </source>
</evidence>
<keyword evidence="1" id="KW-0067">ATP-binding</keyword>
<dbReference type="EC" id="3.6.1.-" evidence="1"/>
<accession>A0A923SN32</accession>
<feature type="domain" description="Sporulation stage IV protein A C-terminal" evidence="4">
    <location>
        <begin position="417"/>
        <end position="492"/>
    </location>
</feature>
<evidence type="ECO:0000259" key="4">
    <source>
        <dbReference type="Pfam" id="PF20439"/>
    </source>
</evidence>
<keyword evidence="1" id="KW-0963">Cytoplasm</keyword>
<dbReference type="GO" id="GO:0005524">
    <property type="term" value="F:ATP binding"/>
    <property type="evidence" value="ECO:0007669"/>
    <property type="project" value="UniProtKB-KW"/>
</dbReference>
<feature type="domain" description="Stage IV sporulation protein A middle" evidence="3">
    <location>
        <begin position="239"/>
        <end position="416"/>
    </location>
</feature>
<dbReference type="SUPFAM" id="SSF52540">
    <property type="entry name" value="P-loop containing nucleoside triphosphate hydrolases"/>
    <property type="match status" value="1"/>
</dbReference>
<keyword evidence="6" id="KW-1185">Reference proteome</keyword>
<keyword evidence="1" id="KW-0378">Hydrolase</keyword>
<protein>
    <recommendedName>
        <fullName evidence="1">Stage IV sporulation protein A</fullName>
        <ecNumber evidence="1">3.6.1.-</ecNumber>
    </recommendedName>
    <alternativeName>
        <fullName evidence="1">Coat morphogenetic protein SpoIVA</fullName>
    </alternativeName>
</protein>
<dbReference type="Gene3D" id="3.40.50.300">
    <property type="entry name" value="P-loop containing nucleotide triphosphate hydrolases"/>
    <property type="match status" value="1"/>
</dbReference>
<dbReference type="InterPro" id="IPR027417">
    <property type="entry name" value="P-loop_NTPase"/>
</dbReference>